<keyword evidence="6" id="KW-1185">Reference proteome</keyword>
<protein>
    <submittedName>
        <fullName evidence="5">2-oxo acid dehydrogenase subunit E2</fullName>
    </submittedName>
</protein>
<dbReference type="PANTHER" id="PTHR43178">
    <property type="entry name" value="DIHYDROLIPOAMIDE ACETYLTRANSFERASE COMPONENT OF PYRUVATE DEHYDROGENASE COMPLEX"/>
    <property type="match status" value="1"/>
</dbReference>
<proteinExistence type="predicted"/>
<accession>A0ABS5BIM9</accession>
<evidence type="ECO:0000313" key="5">
    <source>
        <dbReference type="EMBL" id="MBP3059432.1"/>
    </source>
</evidence>
<dbReference type="EMBL" id="VBRA02000009">
    <property type="protein sequence ID" value="MBP3059432.1"/>
    <property type="molecule type" value="Genomic_DNA"/>
</dbReference>
<evidence type="ECO:0000259" key="4">
    <source>
        <dbReference type="Pfam" id="PF00198"/>
    </source>
</evidence>
<sequence length="255" mass="28521">MTNNNLNNSISQKEDCKKENNFDTEIIKISRLRKAIAKQMVISKTVIPEVTLIDEININKLVLLRKKMKIEAEKKGIKLTYISFIAKAVILALKEFPLLNSSFSDDKEEIIIKKNINLGIAVDTKQGLIVPNIKNVSNLSVFELAKQIQSIVKKTIDRKIELNDISKGTFTLSNYGSIGALYATPVINHPEVAILGIGKMLQKPVVEDNNISIGNVLPFSLTFDHRVIDGSYGVKFLNKINSLLHDTSTLEENIF</sequence>
<dbReference type="RefSeq" id="WP_138107895.1">
    <property type="nucleotide sequence ID" value="NZ_VBRA02000009.1"/>
</dbReference>
<dbReference type="InterPro" id="IPR001078">
    <property type="entry name" value="2-oxoacid_DH_actylTfrase"/>
</dbReference>
<evidence type="ECO:0000313" key="6">
    <source>
        <dbReference type="Proteomes" id="UP001192346"/>
    </source>
</evidence>
<dbReference type="SUPFAM" id="SSF52777">
    <property type="entry name" value="CoA-dependent acyltransferases"/>
    <property type="match status" value="1"/>
</dbReference>
<keyword evidence="2" id="KW-0808">Transferase</keyword>
<reference evidence="5" key="1">
    <citation type="submission" date="2019-10" db="EMBL/GenBank/DDBJ databases">
        <title>Whole Genome Sequencing and Characterization of Texas Phoenix Palm Decline Phytoplasma Belongs to Lethal Yellowing (16SrIV) Group.</title>
        <authorList>
            <person name="Bao M."/>
        </authorList>
    </citation>
    <scope>NUCLEOTIDE SEQUENCE [LARGE SCALE GENOMIC DNA]</scope>
    <source>
        <strain evidence="5">ACPD</strain>
    </source>
</reference>
<dbReference type="InterPro" id="IPR050743">
    <property type="entry name" value="2-oxoacid_DH_E2_comp"/>
</dbReference>
<evidence type="ECO:0000256" key="1">
    <source>
        <dbReference type="ARBA" id="ARBA00001938"/>
    </source>
</evidence>
<name>A0ABS5BIM9_9MOLU</name>
<feature type="domain" description="2-oxoacid dehydrogenase acyltransferase catalytic" evidence="4">
    <location>
        <begin position="23"/>
        <end position="249"/>
    </location>
</feature>
<dbReference type="Pfam" id="PF00198">
    <property type="entry name" value="2-oxoacid_dh"/>
    <property type="match status" value="1"/>
</dbReference>
<dbReference type="PANTHER" id="PTHR43178:SF5">
    <property type="entry name" value="LIPOAMIDE ACYLTRANSFERASE COMPONENT OF BRANCHED-CHAIN ALPHA-KETO ACID DEHYDROGENASE COMPLEX, MITOCHONDRIAL"/>
    <property type="match status" value="1"/>
</dbReference>
<organism evidence="5 6">
    <name type="scientific">Texas Phoenix palm phytoplasma</name>
    <dbReference type="NCBI Taxonomy" id="176709"/>
    <lineage>
        <taxon>Bacteria</taxon>
        <taxon>Bacillati</taxon>
        <taxon>Mycoplasmatota</taxon>
        <taxon>Mollicutes</taxon>
        <taxon>Acholeplasmatales</taxon>
        <taxon>Acholeplasmataceae</taxon>
        <taxon>Candidatus Phytoplasma</taxon>
        <taxon>16SrIV (Coconut lethal yellows group)</taxon>
    </lineage>
</organism>
<evidence type="ECO:0000256" key="3">
    <source>
        <dbReference type="ARBA" id="ARBA00023315"/>
    </source>
</evidence>
<comment type="caution">
    <text evidence="5">The sequence shown here is derived from an EMBL/GenBank/DDBJ whole genome shotgun (WGS) entry which is preliminary data.</text>
</comment>
<gene>
    <name evidence="5" type="ORF">FEF22_001360</name>
</gene>
<dbReference type="Proteomes" id="UP001192346">
    <property type="component" value="Unassembled WGS sequence"/>
</dbReference>
<comment type="cofactor">
    <cofactor evidence="1">
        <name>(R)-lipoate</name>
        <dbReference type="ChEBI" id="CHEBI:83088"/>
    </cofactor>
</comment>
<evidence type="ECO:0000256" key="2">
    <source>
        <dbReference type="ARBA" id="ARBA00022679"/>
    </source>
</evidence>
<dbReference type="InterPro" id="IPR023213">
    <property type="entry name" value="CAT-like_dom_sf"/>
</dbReference>
<dbReference type="Gene3D" id="3.30.559.10">
    <property type="entry name" value="Chloramphenicol acetyltransferase-like domain"/>
    <property type="match status" value="1"/>
</dbReference>
<keyword evidence="3" id="KW-0012">Acyltransferase</keyword>